<accession>A0A433JRW8</accession>
<dbReference type="AlphaFoldDB" id="A0A433JRW8"/>
<dbReference type="GO" id="GO:0004764">
    <property type="term" value="F:shikimate 3-dehydrogenase (NADP+) activity"/>
    <property type="evidence" value="ECO:0007669"/>
    <property type="project" value="InterPro"/>
</dbReference>
<dbReference type="InterPro" id="IPR036291">
    <property type="entry name" value="NAD(P)-bd_dom_sf"/>
</dbReference>
<dbReference type="PANTHER" id="PTHR21089">
    <property type="entry name" value="SHIKIMATE DEHYDROGENASE"/>
    <property type="match status" value="1"/>
</dbReference>
<dbReference type="GO" id="GO:0005829">
    <property type="term" value="C:cytosol"/>
    <property type="evidence" value="ECO:0007669"/>
    <property type="project" value="TreeGrafter"/>
</dbReference>
<dbReference type="GO" id="GO:0009073">
    <property type="term" value="P:aromatic amino acid family biosynthetic process"/>
    <property type="evidence" value="ECO:0007669"/>
    <property type="project" value="UniProtKB-KW"/>
</dbReference>
<keyword evidence="2" id="KW-0028">Amino-acid biosynthesis</keyword>
<evidence type="ECO:0000313" key="4">
    <source>
        <dbReference type="EMBL" id="RUR00725.1"/>
    </source>
</evidence>
<dbReference type="SUPFAM" id="SSF51735">
    <property type="entry name" value="NAD(P)-binding Rossmann-fold domains"/>
    <property type="match status" value="1"/>
</dbReference>
<keyword evidence="5" id="KW-1185">Reference proteome</keyword>
<dbReference type="GO" id="GO:0019632">
    <property type="term" value="P:shikimate metabolic process"/>
    <property type="evidence" value="ECO:0007669"/>
    <property type="project" value="TreeGrafter"/>
</dbReference>
<dbReference type="InterPro" id="IPR013708">
    <property type="entry name" value="Shikimate_DH-bd_N"/>
</dbReference>
<dbReference type="PANTHER" id="PTHR21089:SF1">
    <property type="entry name" value="BIFUNCTIONAL 3-DEHYDROQUINATE DEHYDRATASE_SHIKIMATE DEHYDROGENASE, CHLOROPLASTIC"/>
    <property type="match status" value="1"/>
</dbReference>
<dbReference type="InterPro" id="IPR022893">
    <property type="entry name" value="Shikimate_DH_fam"/>
</dbReference>
<reference evidence="4 5" key="1">
    <citation type="submission" date="2018-12" db="EMBL/GenBank/DDBJ databases">
        <authorList>
            <person name="Li F."/>
        </authorList>
    </citation>
    <scope>NUCLEOTIDE SEQUENCE [LARGE SCALE GENOMIC DNA]</scope>
    <source>
        <strain evidence="4 5">EGI 6500705</strain>
    </source>
</reference>
<dbReference type="RefSeq" id="WP_127047462.1">
    <property type="nucleotide sequence ID" value="NZ_RZGZ01000002.1"/>
</dbReference>
<evidence type="ECO:0000259" key="3">
    <source>
        <dbReference type="Pfam" id="PF08501"/>
    </source>
</evidence>
<organism evidence="4 5">
    <name type="scientific">Labedella endophytica</name>
    <dbReference type="NCBI Taxonomy" id="1523160"/>
    <lineage>
        <taxon>Bacteria</taxon>
        <taxon>Bacillati</taxon>
        <taxon>Actinomycetota</taxon>
        <taxon>Actinomycetes</taxon>
        <taxon>Micrococcales</taxon>
        <taxon>Microbacteriaceae</taxon>
        <taxon>Labedella</taxon>
    </lineage>
</organism>
<dbReference type="InterPro" id="IPR046346">
    <property type="entry name" value="Aminoacid_DH-like_N_sf"/>
</dbReference>
<dbReference type="Pfam" id="PF08501">
    <property type="entry name" value="Shikimate_dh_N"/>
    <property type="match status" value="1"/>
</dbReference>
<dbReference type="OrthoDB" id="9776868at2"/>
<feature type="domain" description="Shikimate dehydrogenase substrate binding N-terminal" evidence="3">
    <location>
        <begin position="12"/>
        <end position="93"/>
    </location>
</feature>
<protein>
    <submittedName>
        <fullName evidence="4">Shikimate dehydrogenase</fullName>
    </submittedName>
</protein>
<comment type="pathway">
    <text evidence="1">Metabolic intermediate biosynthesis; chorismate biosynthesis; chorismate from D-erythrose 4-phosphate and phosphoenolpyruvate: step 4/7.</text>
</comment>
<sequence length="293" mass="29250">MSAEIVRPLFGVVGSPIGHSKSPLLHRAAYAALGFDAEYDVTEVGSGGLGGYLSSSPAHRRGVSVTMPLKTEAWLASSTRDRAAELTGAVNTLVGSVSDGLHTPRGANTDVGGIVGAVRGAGRPEARDVLVVGAGATAASAVVAASDLGARRLTIAARSAERAAGVAGLARSLGLETTVVGLEGAATVSADLVVSTLPGGADVPEPALASFGEGALLLDVAYSPWPSAFVTAGLQGGAVVVHGLSMLVHQAARQVRLFAAVEDATWKDVGEHVTVAMFDAVGMPASGIVTALD</sequence>
<dbReference type="EMBL" id="RZGZ01000002">
    <property type="protein sequence ID" value="RUR00725.1"/>
    <property type="molecule type" value="Genomic_DNA"/>
</dbReference>
<gene>
    <name evidence="4" type="ORF">ELQ94_03950</name>
</gene>
<evidence type="ECO:0000256" key="2">
    <source>
        <dbReference type="ARBA" id="ARBA00023141"/>
    </source>
</evidence>
<evidence type="ECO:0000313" key="5">
    <source>
        <dbReference type="Proteomes" id="UP000274909"/>
    </source>
</evidence>
<name>A0A433JRW8_9MICO</name>
<dbReference type="Gene3D" id="3.40.50.720">
    <property type="entry name" value="NAD(P)-binding Rossmann-like Domain"/>
    <property type="match status" value="1"/>
</dbReference>
<dbReference type="GO" id="GO:0050661">
    <property type="term" value="F:NADP binding"/>
    <property type="evidence" value="ECO:0007669"/>
    <property type="project" value="TreeGrafter"/>
</dbReference>
<dbReference type="SUPFAM" id="SSF53223">
    <property type="entry name" value="Aminoacid dehydrogenase-like, N-terminal domain"/>
    <property type="match status" value="1"/>
</dbReference>
<keyword evidence="2" id="KW-0057">Aromatic amino acid biosynthesis</keyword>
<dbReference type="GO" id="GO:0009423">
    <property type="term" value="P:chorismate biosynthetic process"/>
    <property type="evidence" value="ECO:0007669"/>
    <property type="project" value="TreeGrafter"/>
</dbReference>
<evidence type="ECO:0000256" key="1">
    <source>
        <dbReference type="ARBA" id="ARBA00004871"/>
    </source>
</evidence>
<dbReference type="Gene3D" id="3.40.50.10860">
    <property type="entry name" value="Leucine Dehydrogenase, chain A, domain 1"/>
    <property type="match status" value="1"/>
</dbReference>
<dbReference type="Proteomes" id="UP000274909">
    <property type="component" value="Unassembled WGS sequence"/>
</dbReference>
<proteinExistence type="predicted"/>
<comment type="caution">
    <text evidence="4">The sequence shown here is derived from an EMBL/GenBank/DDBJ whole genome shotgun (WGS) entry which is preliminary data.</text>
</comment>